<comment type="similarity">
    <text evidence="2">Belongs to the NrfD family.</text>
</comment>
<dbReference type="RefSeq" id="WP_106006567.1">
    <property type="nucleotide sequence ID" value="NZ_CP136419.1"/>
</dbReference>
<dbReference type="PANTHER" id="PTHR34856">
    <property type="entry name" value="PROTEIN NRFD"/>
    <property type="match status" value="1"/>
</dbReference>
<protein>
    <submittedName>
        <fullName evidence="8">Polysulfide reductase, NrfD</fullName>
    </submittedName>
</protein>
<dbReference type="AlphaFoldDB" id="A0A2T0AK00"/>
<comment type="subcellular location">
    <subcellularLocation>
        <location evidence="1">Cell membrane</location>
        <topology evidence="1">Multi-pass membrane protein</topology>
    </subcellularLocation>
</comment>
<keyword evidence="9" id="KW-1185">Reference proteome</keyword>
<dbReference type="Pfam" id="PF03916">
    <property type="entry name" value="NrfD"/>
    <property type="match status" value="1"/>
</dbReference>
<evidence type="ECO:0000256" key="3">
    <source>
        <dbReference type="ARBA" id="ARBA00022475"/>
    </source>
</evidence>
<evidence type="ECO:0000256" key="7">
    <source>
        <dbReference type="SAM" id="Phobius"/>
    </source>
</evidence>
<evidence type="ECO:0000256" key="6">
    <source>
        <dbReference type="ARBA" id="ARBA00023136"/>
    </source>
</evidence>
<reference evidence="8 9" key="1">
    <citation type="submission" date="2018-03" db="EMBL/GenBank/DDBJ databases">
        <title>Genome sequence of Moorella humiferrea DSM 23265.</title>
        <authorList>
            <person name="Poehlein A."/>
            <person name="Daniel R."/>
        </authorList>
    </citation>
    <scope>NUCLEOTIDE SEQUENCE [LARGE SCALE GENOMIC DNA]</scope>
    <source>
        <strain evidence="8 9">DSM 23265</strain>
    </source>
</reference>
<dbReference type="InterPro" id="IPR052049">
    <property type="entry name" value="Electron_transfer_protein"/>
</dbReference>
<evidence type="ECO:0000313" key="9">
    <source>
        <dbReference type="Proteomes" id="UP000238415"/>
    </source>
</evidence>
<gene>
    <name evidence="8" type="ORF">MOHU_26670</name>
</gene>
<feature type="transmembrane region" description="Helical" evidence="7">
    <location>
        <begin position="54"/>
        <end position="74"/>
    </location>
</feature>
<accession>A0A2T0AK00</accession>
<feature type="transmembrane region" description="Helical" evidence="7">
    <location>
        <begin position="273"/>
        <end position="296"/>
    </location>
</feature>
<feature type="transmembrane region" description="Helical" evidence="7">
    <location>
        <begin position="94"/>
        <end position="112"/>
    </location>
</feature>
<dbReference type="Gene3D" id="1.20.1630.10">
    <property type="entry name" value="Formate dehydrogenase/DMSO reductase domain"/>
    <property type="match status" value="1"/>
</dbReference>
<evidence type="ECO:0000256" key="4">
    <source>
        <dbReference type="ARBA" id="ARBA00022692"/>
    </source>
</evidence>
<feature type="transmembrane region" description="Helical" evidence="7">
    <location>
        <begin position="242"/>
        <end position="261"/>
    </location>
</feature>
<dbReference type="Proteomes" id="UP000238415">
    <property type="component" value="Unassembled WGS sequence"/>
</dbReference>
<proteinExistence type="inferred from homology"/>
<dbReference type="OrthoDB" id="9770779at2"/>
<evidence type="ECO:0000256" key="2">
    <source>
        <dbReference type="ARBA" id="ARBA00008929"/>
    </source>
</evidence>
<evidence type="ECO:0000313" key="8">
    <source>
        <dbReference type="EMBL" id="PRR68735.1"/>
    </source>
</evidence>
<sequence>MIVNMTYTVMNAAPWNVLVPIYLFLLSISAGTIMITGGSRLLGGQIDQLWQRRAGYLSLVTLALAAFILLLDLHRPLRFWHLFNPANFNVNSPMAWGAWLLLFFGLALIFSLRPFTFHLSGSAGAETAATGEGATHRSTLFIMFILSLLLAVYPGFELGVLQGKALWQSEILPAYFLTTTFLAGLAVTMLIGPGEGINVRARGLMLGGIIASLVWIISRTLLLAAGGEAGILALRTWWSNPFFYLGEILLGLILPMGLLLAAKKPDIARLKFAAILVLIGVFCMRYALLTAGNLAVLP</sequence>
<organism evidence="8 9">
    <name type="scientific">Neomoorella humiferrea</name>
    <dbReference type="NCBI Taxonomy" id="676965"/>
    <lineage>
        <taxon>Bacteria</taxon>
        <taxon>Bacillati</taxon>
        <taxon>Bacillota</taxon>
        <taxon>Clostridia</taxon>
        <taxon>Neomoorellales</taxon>
        <taxon>Neomoorellaceae</taxon>
        <taxon>Neomoorella</taxon>
    </lineage>
</organism>
<feature type="transmembrane region" description="Helical" evidence="7">
    <location>
        <begin position="20"/>
        <end position="42"/>
    </location>
</feature>
<comment type="caution">
    <text evidence="8">The sequence shown here is derived from an EMBL/GenBank/DDBJ whole genome shotgun (WGS) entry which is preliminary data.</text>
</comment>
<evidence type="ECO:0000256" key="5">
    <source>
        <dbReference type="ARBA" id="ARBA00022989"/>
    </source>
</evidence>
<dbReference type="GO" id="GO:0005886">
    <property type="term" value="C:plasma membrane"/>
    <property type="evidence" value="ECO:0007669"/>
    <property type="project" value="UniProtKB-SubCell"/>
</dbReference>
<keyword evidence="5 7" id="KW-1133">Transmembrane helix</keyword>
<dbReference type="EMBL" id="PVXM01000061">
    <property type="protein sequence ID" value="PRR68735.1"/>
    <property type="molecule type" value="Genomic_DNA"/>
</dbReference>
<name>A0A2T0AK00_9FIRM</name>
<keyword evidence="3" id="KW-1003">Cell membrane</keyword>
<dbReference type="InterPro" id="IPR005614">
    <property type="entry name" value="NrfD-like"/>
</dbReference>
<dbReference type="PANTHER" id="PTHR34856:SF2">
    <property type="entry name" value="PROTEIN NRFD"/>
    <property type="match status" value="1"/>
</dbReference>
<evidence type="ECO:0000256" key="1">
    <source>
        <dbReference type="ARBA" id="ARBA00004651"/>
    </source>
</evidence>
<feature type="transmembrane region" description="Helical" evidence="7">
    <location>
        <begin position="172"/>
        <end position="191"/>
    </location>
</feature>
<keyword evidence="6 7" id="KW-0472">Membrane</keyword>
<feature type="transmembrane region" description="Helical" evidence="7">
    <location>
        <begin position="203"/>
        <end position="222"/>
    </location>
</feature>
<keyword evidence="4 7" id="KW-0812">Transmembrane</keyword>
<feature type="transmembrane region" description="Helical" evidence="7">
    <location>
        <begin position="140"/>
        <end position="160"/>
    </location>
</feature>